<sequence length="374" mass="40224">MSPGPSAYTSSRASSPPSFAQSDIQRPLENCNPNPLYTPDDDYKELRQLTKRRVRGISVFENQQTTFLPSKWFCVDVGNSYNVSKSFSLHSFWSFIPVVFCPVGFLSTPPQNNFPDLYLYLGGVGAANFSFLASSGNAPSTSSFQPTTTSLLALPLPTRPATAALTNTLPSTSFPAIRSTVSATTNKEALPMSYTRSSLSTGDDKKKGKMTICWQIGISRGILGFGEKTASLPSKWILQDANISFELSVSGSAVFFDGRGAGVSIDITYHASTGVEQSRQPRRQSEPSCCAVLNLPLPAPFREWSTAKELALRAANAPALLLHSCPTLKGSTYVSPTFCSWRSLCWGDVLQAGFGGIGMGGSCTPLHTVLTPNL</sequence>
<feature type="compositionally biased region" description="Polar residues" evidence="1">
    <location>
        <begin position="7"/>
        <end position="24"/>
    </location>
</feature>
<protein>
    <submittedName>
        <fullName evidence="2">Uncharacterized protein</fullName>
    </submittedName>
</protein>
<dbReference type="AlphaFoldDB" id="A0A0D0CRX2"/>
<evidence type="ECO:0000313" key="2">
    <source>
        <dbReference type="EMBL" id="KIK58398.1"/>
    </source>
</evidence>
<proteinExistence type="predicted"/>
<evidence type="ECO:0000256" key="1">
    <source>
        <dbReference type="SAM" id="MobiDB-lite"/>
    </source>
</evidence>
<dbReference type="Proteomes" id="UP000053593">
    <property type="component" value="Unassembled WGS sequence"/>
</dbReference>
<accession>A0A0D0CRX2</accession>
<organism evidence="2 3">
    <name type="scientific">Collybiopsis luxurians FD-317 M1</name>
    <dbReference type="NCBI Taxonomy" id="944289"/>
    <lineage>
        <taxon>Eukaryota</taxon>
        <taxon>Fungi</taxon>
        <taxon>Dikarya</taxon>
        <taxon>Basidiomycota</taxon>
        <taxon>Agaricomycotina</taxon>
        <taxon>Agaricomycetes</taxon>
        <taxon>Agaricomycetidae</taxon>
        <taxon>Agaricales</taxon>
        <taxon>Marasmiineae</taxon>
        <taxon>Omphalotaceae</taxon>
        <taxon>Collybiopsis</taxon>
        <taxon>Collybiopsis luxurians</taxon>
    </lineage>
</organism>
<reference evidence="2 3" key="1">
    <citation type="submission" date="2014-04" db="EMBL/GenBank/DDBJ databases">
        <title>Evolutionary Origins and Diversification of the Mycorrhizal Mutualists.</title>
        <authorList>
            <consortium name="DOE Joint Genome Institute"/>
            <consortium name="Mycorrhizal Genomics Consortium"/>
            <person name="Kohler A."/>
            <person name="Kuo A."/>
            <person name="Nagy L.G."/>
            <person name="Floudas D."/>
            <person name="Copeland A."/>
            <person name="Barry K.W."/>
            <person name="Cichocki N."/>
            <person name="Veneault-Fourrey C."/>
            <person name="LaButti K."/>
            <person name="Lindquist E.A."/>
            <person name="Lipzen A."/>
            <person name="Lundell T."/>
            <person name="Morin E."/>
            <person name="Murat C."/>
            <person name="Riley R."/>
            <person name="Ohm R."/>
            <person name="Sun H."/>
            <person name="Tunlid A."/>
            <person name="Henrissat B."/>
            <person name="Grigoriev I.V."/>
            <person name="Hibbett D.S."/>
            <person name="Martin F."/>
        </authorList>
    </citation>
    <scope>NUCLEOTIDE SEQUENCE [LARGE SCALE GENOMIC DNA]</scope>
    <source>
        <strain evidence="2 3">FD-317 M1</strain>
    </source>
</reference>
<keyword evidence="3" id="KW-1185">Reference proteome</keyword>
<name>A0A0D0CRX2_9AGAR</name>
<feature type="region of interest" description="Disordered" evidence="1">
    <location>
        <begin position="1"/>
        <end position="40"/>
    </location>
</feature>
<gene>
    <name evidence="2" type="ORF">GYMLUDRAFT_246108</name>
</gene>
<evidence type="ECO:0000313" key="3">
    <source>
        <dbReference type="Proteomes" id="UP000053593"/>
    </source>
</evidence>
<dbReference type="HOGENOM" id="CLU_739787_0_0_1"/>
<dbReference type="EMBL" id="KN834785">
    <property type="protein sequence ID" value="KIK58398.1"/>
    <property type="molecule type" value="Genomic_DNA"/>
</dbReference>